<dbReference type="InterPro" id="IPR020084">
    <property type="entry name" value="NUDIX_hydrolase_CS"/>
</dbReference>
<evidence type="ECO:0000313" key="4">
    <source>
        <dbReference type="EMBL" id="PJK16423.1"/>
    </source>
</evidence>
<keyword evidence="5" id="KW-1185">Reference proteome</keyword>
<dbReference type="SUPFAM" id="SSF55811">
    <property type="entry name" value="Nudix"/>
    <property type="match status" value="1"/>
</dbReference>
<dbReference type="Pfam" id="PF00293">
    <property type="entry name" value="NUDIX"/>
    <property type="match status" value="1"/>
</dbReference>
<dbReference type="Gene3D" id="3.90.79.10">
    <property type="entry name" value="Nucleoside Triphosphate Pyrophosphohydrolase"/>
    <property type="match status" value="1"/>
</dbReference>
<comment type="cofactor">
    <cofactor evidence="1">
        <name>Mg(2+)</name>
        <dbReference type="ChEBI" id="CHEBI:18420"/>
    </cofactor>
</comment>
<keyword evidence="2 4" id="KW-0378">Hydrolase</keyword>
<accession>A0A2M9EYY4</accession>
<evidence type="ECO:0000256" key="2">
    <source>
        <dbReference type="ARBA" id="ARBA00022801"/>
    </source>
</evidence>
<dbReference type="PROSITE" id="PS51462">
    <property type="entry name" value="NUDIX"/>
    <property type="match status" value="1"/>
</dbReference>
<evidence type="ECO:0000256" key="1">
    <source>
        <dbReference type="ARBA" id="ARBA00001946"/>
    </source>
</evidence>
<dbReference type="PROSITE" id="PS00893">
    <property type="entry name" value="NUDIX_BOX"/>
    <property type="match status" value="1"/>
</dbReference>
<dbReference type="InterPro" id="IPR015797">
    <property type="entry name" value="NUDIX_hydrolase-like_dom_sf"/>
</dbReference>
<dbReference type="AlphaFoldDB" id="A0A2M9EYY4"/>
<dbReference type="EMBL" id="PCGR01000003">
    <property type="protein sequence ID" value="PJK16423.1"/>
    <property type="molecule type" value="Genomic_DNA"/>
</dbReference>
<dbReference type="PANTHER" id="PTHR43046:SF14">
    <property type="entry name" value="MUTT_NUDIX FAMILY PROTEIN"/>
    <property type="match status" value="1"/>
</dbReference>
<dbReference type="PANTHER" id="PTHR43046">
    <property type="entry name" value="GDP-MANNOSE MANNOSYL HYDROLASE"/>
    <property type="match status" value="1"/>
</dbReference>
<feature type="domain" description="Nudix hydrolase" evidence="3">
    <location>
        <begin position="4"/>
        <end position="139"/>
    </location>
</feature>
<dbReference type="Proteomes" id="UP000228680">
    <property type="component" value="Unassembled WGS sequence"/>
</dbReference>
<sequence length="164" mass="18624">MKTIKCTGVRAILVKDNKLLMMKSNRGDYKFPGGGMEEGEDEVTALAREIREETGYTDFVIAGLAGTVIQAHPDIYLTDAWYYQTSPYYLVILKSDATQPLALTEDEIDHGFHAVWTTPKEAIQANEAVPINPFLNFYIERENLVLQVVQDRWMPKEETLHAND</sequence>
<evidence type="ECO:0000259" key="3">
    <source>
        <dbReference type="PROSITE" id="PS51462"/>
    </source>
</evidence>
<organism evidence="4 5">
    <name type="scientific">Chryseomicrobium excrementi</name>
    <dbReference type="NCBI Taxonomy" id="2041346"/>
    <lineage>
        <taxon>Bacteria</taxon>
        <taxon>Bacillati</taxon>
        <taxon>Bacillota</taxon>
        <taxon>Bacilli</taxon>
        <taxon>Bacillales</taxon>
        <taxon>Caryophanaceae</taxon>
        <taxon>Chryseomicrobium</taxon>
    </lineage>
</organism>
<dbReference type="GO" id="GO:0016787">
    <property type="term" value="F:hydrolase activity"/>
    <property type="evidence" value="ECO:0007669"/>
    <property type="project" value="UniProtKB-KW"/>
</dbReference>
<evidence type="ECO:0000313" key="5">
    <source>
        <dbReference type="Proteomes" id="UP000228680"/>
    </source>
</evidence>
<dbReference type="InterPro" id="IPR000086">
    <property type="entry name" value="NUDIX_hydrolase_dom"/>
</dbReference>
<reference evidence="4 5" key="1">
    <citation type="submission" date="2017-10" db="EMBL/GenBank/DDBJ databases">
        <title>Draft genome of Chryseomicrobium casticus sp. nov.</title>
        <authorList>
            <person name="Chakraborty R."/>
            <person name="Saha T."/>
        </authorList>
    </citation>
    <scope>NUCLEOTIDE SEQUENCE [LARGE SCALE GENOMIC DNA]</scope>
    <source>
        <strain evidence="4 5">ET03</strain>
    </source>
</reference>
<gene>
    <name evidence="4" type="ORF">CQS04_09595</name>
</gene>
<name>A0A2M9EYY4_9BACL</name>
<proteinExistence type="predicted"/>
<comment type="caution">
    <text evidence="4">The sequence shown here is derived from an EMBL/GenBank/DDBJ whole genome shotgun (WGS) entry which is preliminary data.</text>
</comment>
<protein>
    <submittedName>
        <fullName evidence="4">NUDIX hydrolase</fullName>
    </submittedName>
</protein>